<reference evidence="5 6" key="1">
    <citation type="submission" date="2015-07" db="EMBL/GenBank/DDBJ databases">
        <title>High-quality draft genome sequence of Oceanobacillus caeni HM6, a bacillus isolated from a human feces.</title>
        <authorList>
            <person name="Kumar J."/>
            <person name="Verma M.K."/>
            <person name="Pandey R."/>
            <person name="Bhambi M."/>
            <person name="Chauhan N."/>
        </authorList>
    </citation>
    <scope>NUCLEOTIDE SEQUENCE [LARGE SCALE GENOMIC DNA]</scope>
    <source>
        <strain evidence="5 6">HM6</strain>
    </source>
</reference>
<name>A0ABR5MIV1_9BACI</name>
<proteinExistence type="inferred from homology"/>
<dbReference type="Pfam" id="PF23552">
    <property type="entry name" value="ParB_C"/>
    <property type="match status" value="1"/>
</dbReference>
<dbReference type="InterPro" id="IPR057240">
    <property type="entry name" value="ParB_dimer_C"/>
</dbReference>
<protein>
    <submittedName>
        <fullName evidence="5">Plasmid partitioning protein ParB</fullName>
    </submittedName>
</protein>
<dbReference type="InterPro" id="IPR036086">
    <property type="entry name" value="ParB/Sulfiredoxin_sf"/>
</dbReference>
<dbReference type="Proteomes" id="UP000037854">
    <property type="component" value="Unassembled WGS sequence"/>
</dbReference>
<comment type="similarity">
    <text evidence="1">Belongs to the ParB family.</text>
</comment>
<dbReference type="CDD" id="cd16393">
    <property type="entry name" value="SPO0J_N"/>
    <property type="match status" value="1"/>
</dbReference>
<dbReference type="NCBIfam" id="TIGR00180">
    <property type="entry name" value="parB_part"/>
    <property type="match status" value="1"/>
</dbReference>
<dbReference type="Pfam" id="PF02195">
    <property type="entry name" value="ParB_N"/>
    <property type="match status" value="1"/>
</dbReference>
<dbReference type="SMART" id="SM00470">
    <property type="entry name" value="ParB"/>
    <property type="match status" value="1"/>
</dbReference>
<dbReference type="Gene3D" id="1.10.10.2830">
    <property type="match status" value="1"/>
</dbReference>
<evidence type="ECO:0000259" key="4">
    <source>
        <dbReference type="PROSITE" id="PS50943"/>
    </source>
</evidence>
<keyword evidence="6" id="KW-1185">Reference proteome</keyword>
<dbReference type="PROSITE" id="PS50943">
    <property type="entry name" value="HTH_CROC1"/>
    <property type="match status" value="1"/>
</dbReference>
<gene>
    <name evidence="5" type="ORF">AFL42_10990</name>
</gene>
<dbReference type="PANTHER" id="PTHR33375:SF1">
    <property type="entry name" value="CHROMOSOME-PARTITIONING PROTEIN PARB-RELATED"/>
    <property type="match status" value="1"/>
</dbReference>
<dbReference type="InterPro" id="IPR050336">
    <property type="entry name" value="Chromosome_partition/occlusion"/>
</dbReference>
<dbReference type="InterPro" id="IPR003115">
    <property type="entry name" value="ParB_N"/>
</dbReference>
<evidence type="ECO:0000256" key="3">
    <source>
        <dbReference type="ARBA" id="ARBA00023125"/>
    </source>
</evidence>
<dbReference type="Gene3D" id="3.90.1530.30">
    <property type="match status" value="1"/>
</dbReference>
<dbReference type="Pfam" id="PF17762">
    <property type="entry name" value="HTH_ParB"/>
    <property type="match status" value="1"/>
</dbReference>
<accession>A0ABR5MIV1</accession>
<sequence length="279" mass="31666">MAKGLGKGISALFPEVEDTGKASVQEIAIKECRPNPYQPRKTFHADAIEELKESIIQHGILQPIIVRQSIKGFEIVVGERRFRAAKEAGLKKVPAIVKELTDEKMMELALLENLQREDLTPIEEAQAYSNLMNELGITQEDLSKRLGKSRSHIANMVRLLSLPENIVAYINNGELSMGHGRALLGLKDKERLIPLVNKIRSEKLNVRQVERLISTLNEKQPIKKKDNPKKDIFLAERESVLRDHLGTAVSIHRGKRKGKIEIEFYTDDDLERIIELLEK</sequence>
<evidence type="ECO:0000313" key="6">
    <source>
        <dbReference type="Proteomes" id="UP000037854"/>
    </source>
</evidence>
<keyword evidence="2" id="KW-0159">Chromosome partition</keyword>
<dbReference type="InterPro" id="IPR041468">
    <property type="entry name" value="HTH_ParB/Spo0J"/>
</dbReference>
<dbReference type="SUPFAM" id="SSF109709">
    <property type="entry name" value="KorB DNA-binding domain-like"/>
    <property type="match status" value="1"/>
</dbReference>
<dbReference type="EMBL" id="LGTK01000036">
    <property type="protein sequence ID" value="KPH74048.1"/>
    <property type="molecule type" value="Genomic_DNA"/>
</dbReference>
<evidence type="ECO:0000256" key="1">
    <source>
        <dbReference type="ARBA" id="ARBA00006295"/>
    </source>
</evidence>
<dbReference type="PANTHER" id="PTHR33375">
    <property type="entry name" value="CHROMOSOME-PARTITIONING PROTEIN PARB-RELATED"/>
    <property type="match status" value="1"/>
</dbReference>
<evidence type="ECO:0000256" key="2">
    <source>
        <dbReference type="ARBA" id="ARBA00022829"/>
    </source>
</evidence>
<feature type="domain" description="HTH cro/C1-type" evidence="4">
    <location>
        <begin position="130"/>
        <end position="156"/>
    </location>
</feature>
<keyword evidence="3" id="KW-0238">DNA-binding</keyword>
<dbReference type="InterPro" id="IPR001387">
    <property type="entry name" value="Cro/C1-type_HTH"/>
</dbReference>
<dbReference type="RefSeq" id="WP_047186845.1">
    <property type="nucleotide sequence ID" value="NZ_JAHHXM010000012.1"/>
</dbReference>
<dbReference type="SUPFAM" id="SSF110849">
    <property type="entry name" value="ParB/Sulfiredoxin"/>
    <property type="match status" value="1"/>
</dbReference>
<evidence type="ECO:0000313" key="5">
    <source>
        <dbReference type="EMBL" id="KPH74048.1"/>
    </source>
</evidence>
<comment type="caution">
    <text evidence="5">The sequence shown here is derived from an EMBL/GenBank/DDBJ whole genome shotgun (WGS) entry which is preliminary data.</text>
</comment>
<dbReference type="InterPro" id="IPR004437">
    <property type="entry name" value="ParB/RepB/Spo0J"/>
</dbReference>
<organism evidence="5 6">
    <name type="scientific">Oceanobacillus caeni</name>
    <dbReference type="NCBI Taxonomy" id="405946"/>
    <lineage>
        <taxon>Bacteria</taxon>
        <taxon>Bacillati</taxon>
        <taxon>Bacillota</taxon>
        <taxon>Bacilli</taxon>
        <taxon>Bacillales</taxon>
        <taxon>Bacillaceae</taxon>
        <taxon>Oceanobacillus</taxon>
    </lineage>
</organism>